<dbReference type="Pfam" id="PF06808">
    <property type="entry name" value="DctM"/>
    <property type="match status" value="1"/>
</dbReference>
<dbReference type="OrthoDB" id="9796052at2"/>
<comment type="function">
    <text evidence="7">Part of the tripartite ATP-independent periplasmic (TRAP) transport system.</text>
</comment>
<dbReference type="GO" id="GO:0022857">
    <property type="term" value="F:transmembrane transporter activity"/>
    <property type="evidence" value="ECO:0007669"/>
    <property type="project" value="UniProtKB-UniRule"/>
</dbReference>
<comment type="caution">
    <text evidence="9">The sequence shown here is derived from an EMBL/GenBank/DDBJ whole genome shotgun (WGS) entry which is preliminary data.</text>
</comment>
<evidence type="ECO:0000313" key="9">
    <source>
        <dbReference type="EMBL" id="GEK46740.1"/>
    </source>
</evidence>
<comment type="subcellular location">
    <subcellularLocation>
        <location evidence="1 7">Cell inner membrane</location>
        <topology evidence="1 7">Multi-pass membrane protein</topology>
    </subcellularLocation>
</comment>
<feature type="transmembrane region" description="Helical" evidence="7">
    <location>
        <begin position="362"/>
        <end position="386"/>
    </location>
</feature>
<keyword evidence="3 7" id="KW-0997">Cell inner membrane</keyword>
<keyword evidence="6 7" id="KW-0472">Membrane</keyword>
<evidence type="ECO:0000256" key="4">
    <source>
        <dbReference type="ARBA" id="ARBA00022692"/>
    </source>
</evidence>
<reference evidence="9 10" key="1">
    <citation type="submission" date="2019-07" db="EMBL/GenBank/DDBJ databases">
        <title>Whole genome shotgun sequence of Halomonas pacifica NBRC 102220.</title>
        <authorList>
            <person name="Hosoyama A."/>
            <person name="Uohara A."/>
            <person name="Ohji S."/>
            <person name="Ichikawa N."/>
        </authorList>
    </citation>
    <scope>NUCLEOTIDE SEQUENCE [LARGE SCALE GENOMIC DNA]</scope>
    <source>
        <strain evidence="9 10">NBRC 102220</strain>
    </source>
</reference>
<keyword evidence="2" id="KW-1003">Cell membrane</keyword>
<evidence type="ECO:0000256" key="3">
    <source>
        <dbReference type="ARBA" id="ARBA00022519"/>
    </source>
</evidence>
<dbReference type="InterPro" id="IPR004681">
    <property type="entry name" value="TRAP_DctM"/>
</dbReference>
<evidence type="ECO:0000256" key="2">
    <source>
        <dbReference type="ARBA" id="ARBA00022475"/>
    </source>
</evidence>
<evidence type="ECO:0000313" key="10">
    <source>
        <dbReference type="Proteomes" id="UP000321275"/>
    </source>
</evidence>
<feature type="transmembrane region" description="Helical" evidence="7">
    <location>
        <begin position="310"/>
        <end position="332"/>
    </location>
</feature>
<accession>A0A510XE00</accession>
<dbReference type="PANTHER" id="PTHR33362">
    <property type="entry name" value="SIALIC ACID TRAP TRANSPORTER PERMEASE PROTEIN SIAT-RELATED"/>
    <property type="match status" value="1"/>
</dbReference>
<dbReference type="AlphaFoldDB" id="A0A510XE00"/>
<feature type="transmembrane region" description="Helical" evidence="7">
    <location>
        <begin position="246"/>
        <end position="265"/>
    </location>
</feature>
<feature type="transmembrane region" description="Helical" evidence="7">
    <location>
        <begin position="277"/>
        <end position="298"/>
    </location>
</feature>
<dbReference type="EMBL" id="BJUK01000008">
    <property type="protein sequence ID" value="GEK46740.1"/>
    <property type="molecule type" value="Genomic_DNA"/>
</dbReference>
<feature type="domain" description="TRAP C4-dicarboxylate transport system permease DctM subunit" evidence="8">
    <location>
        <begin position="9"/>
        <end position="422"/>
    </location>
</feature>
<dbReference type="Proteomes" id="UP000321275">
    <property type="component" value="Unassembled WGS sequence"/>
</dbReference>
<comment type="caution">
    <text evidence="7">Lacks conserved residue(s) required for the propagation of feature annotation.</text>
</comment>
<evidence type="ECO:0000259" key="8">
    <source>
        <dbReference type="Pfam" id="PF06808"/>
    </source>
</evidence>
<keyword evidence="4 7" id="KW-0812">Transmembrane</keyword>
<sequence length="435" mass="45357">MSPDLWMLLAFAGLLIAGVPVAFSLGLAGAVGILSGLPPMMLATLGTNTYNSIAKYPLIAIPLFILTGLIFERSGVALRLVRFAQALIGPRHGGLALVAVLVCMIMGGMSGSGPADAAAVAMVMLPSMTKAGYPKPFSATLIAASASTAILIPPSVALILYSIVVPGVDLRALFAAGLFPGILAGLALLVPALLVVKRFGWEGGSAVQGAERLRVGETFKQALPALFAPVLILGGLRSGLFTPTEAAVVAVAYGVVIGLFVTRELGWRDLWALFGEAAAISGVVMLIIALAGIFAWAGTMLGTFRGLAEWIIGLTDNGVLLLILIMLAVLAAGMLLDAISIYLILMPVLIPVMQHFEWNPVWFGILLAMNIAIGQFTPPVAVNLMVTTEVARIRLEQTVGWALLFVAAMGAALALVAIFPEIALWLPRVLGYNVG</sequence>
<keyword evidence="7" id="KW-0813">Transport</keyword>
<feature type="transmembrane region" description="Helical" evidence="7">
    <location>
        <begin position="170"/>
        <end position="196"/>
    </location>
</feature>
<protein>
    <recommendedName>
        <fullName evidence="7">TRAP transporter large permease protein</fullName>
    </recommendedName>
</protein>
<keyword evidence="10" id="KW-1185">Reference proteome</keyword>
<evidence type="ECO:0000256" key="1">
    <source>
        <dbReference type="ARBA" id="ARBA00004429"/>
    </source>
</evidence>
<name>A0A510XE00_9GAMM</name>
<proteinExistence type="inferred from homology"/>
<organism evidence="9 10">
    <name type="scientific">Bisbaumannia pacifica</name>
    <dbReference type="NCBI Taxonomy" id="77098"/>
    <lineage>
        <taxon>Bacteria</taxon>
        <taxon>Pseudomonadati</taxon>
        <taxon>Pseudomonadota</taxon>
        <taxon>Gammaproteobacteria</taxon>
        <taxon>Oceanospirillales</taxon>
        <taxon>Halomonadaceae</taxon>
        <taxon>Bisbaumannia</taxon>
    </lineage>
</organism>
<feature type="transmembrane region" description="Helical" evidence="7">
    <location>
        <begin position="222"/>
        <end position="240"/>
    </location>
</feature>
<dbReference type="PIRSF" id="PIRSF006066">
    <property type="entry name" value="HI0050"/>
    <property type="match status" value="1"/>
</dbReference>
<dbReference type="NCBIfam" id="TIGR00786">
    <property type="entry name" value="dctM"/>
    <property type="match status" value="1"/>
</dbReference>
<comment type="subunit">
    <text evidence="7">The complex comprises the extracytoplasmic solute receptor protein and the two transmembrane proteins.</text>
</comment>
<evidence type="ECO:0000256" key="6">
    <source>
        <dbReference type="ARBA" id="ARBA00023136"/>
    </source>
</evidence>
<evidence type="ECO:0000256" key="7">
    <source>
        <dbReference type="RuleBase" id="RU369079"/>
    </source>
</evidence>
<feature type="transmembrane region" description="Helical" evidence="7">
    <location>
        <begin position="140"/>
        <end position="164"/>
    </location>
</feature>
<comment type="similarity">
    <text evidence="7">Belongs to the TRAP transporter large permease family.</text>
</comment>
<feature type="transmembrane region" description="Helical" evidence="7">
    <location>
        <begin position="398"/>
        <end position="419"/>
    </location>
</feature>
<dbReference type="RefSeq" id="WP_146802015.1">
    <property type="nucleotide sequence ID" value="NZ_BJUK01000008.1"/>
</dbReference>
<dbReference type="InterPro" id="IPR010656">
    <property type="entry name" value="DctM"/>
</dbReference>
<feature type="transmembrane region" description="Helical" evidence="7">
    <location>
        <begin position="92"/>
        <end position="111"/>
    </location>
</feature>
<gene>
    <name evidence="9" type="ORF">HPA02_10230</name>
</gene>
<feature type="transmembrane region" description="Helical" evidence="7">
    <location>
        <begin position="52"/>
        <end position="71"/>
    </location>
</feature>
<dbReference type="GO" id="GO:0005886">
    <property type="term" value="C:plasma membrane"/>
    <property type="evidence" value="ECO:0007669"/>
    <property type="project" value="UniProtKB-SubCell"/>
</dbReference>
<keyword evidence="5 7" id="KW-1133">Transmembrane helix</keyword>
<evidence type="ECO:0000256" key="5">
    <source>
        <dbReference type="ARBA" id="ARBA00022989"/>
    </source>
</evidence>